<keyword evidence="10" id="KW-1185">Reference proteome</keyword>
<evidence type="ECO:0000259" key="8">
    <source>
        <dbReference type="PROSITE" id="PS50928"/>
    </source>
</evidence>
<gene>
    <name evidence="9" type="ORF">HEB94_009080</name>
</gene>
<dbReference type="EMBL" id="JADBEM010000001">
    <property type="protein sequence ID" value="MBE1612232.1"/>
    <property type="molecule type" value="Genomic_DNA"/>
</dbReference>
<feature type="transmembrane region" description="Helical" evidence="7">
    <location>
        <begin position="141"/>
        <end position="163"/>
    </location>
</feature>
<keyword evidence="4 7" id="KW-0812">Transmembrane</keyword>
<sequence>MTTTNTRPAALDKGGRRRRPSAFTRDRFENGFFGVARWVVIVGLVIVTVFPFYYMVLLSIRTLGDVLGNPGALWVDVGELSLKAYTRVLAPVASGGEGFLGFMRNSALLAVGTVVLTLAVSIPGSYAVSRLRFFGRRHISALFLAVYLFPSILLAVPLFVFFTRVGMRGSLVAVLLVYVSQTVAVSIYMLRNYFQTIPVSLEEAAALDGCSRLGTMRRISLPLAMPAIVANGLFVFMAAWNEFLFALLFLVDNRDRWTVSLGLSQLTGNSIEIPTTVLMAASVITTIPIIVIFFASERLLTEGLTSGAEKG</sequence>
<evidence type="ECO:0000256" key="2">
    <source>
        <dbReference type="ARBA" id="ARBA00022448"/>
    </source>
</evidence>
<evidence type="ECO:0000256" key="4">
    <source>
        <dbReference type="ARBA" id="ARBA00022692"/>
    </source>
</evidence>
<dbReference type="RefSeq" id="WP_192755318.1">
    <property type="nucleotide sequence ID" value="NZ_BAABJL010000005.1"/>
</dbReference>
<protein>
    <submittedName>
        <fullName evidence="9">Multiple sugar transport system permease protein</fullName>
    </submittedName>
</protein>
<dbReference type="InterPro" id="IPR050901">
    <property type="entry name" value="BP-dep_ABC_trans_perm"/>
</dbReference>
<feature type="transmembrane region" description="Helical" evidence="7">
    <location>
        <begin position="169"/>
        <end position="190"/>
    </location>
</feature>
<dbReference type="GO" id="GO:0055085">
    <property type="term" value="P:transmembrane transport"/>
    <property type="evidence" value="ECO:0007669"/>
    <property type="project" value="InterPro"/>
</dbReference>
<keyword evidence="6 7" id="KW-0472">Membrane</keyword>
<feature type="transmembrane region" description="Helical" evidence="7">
    <location>
        <begin position="35"/>
        <end position="56"/>
    </location>
</feature>
<dbReference type="PANTHER" id="PTHR32243">
    <property type="entry name" value="MALTOSE TRANSPORT SYSTEM PERMEASE-RELATED"/>
    <property type="match status" value="1"/>
</dbReference>
<feature type="transmembrane region" description="Helical" evidence="7">
    <location>
        <begin position="223"/>
        <end position="251"/>
    </location>
</feature>
<feature type="transmembrane region" description="Helical" evidence="7">
    <location>
        <begin position="107"/>
        <end position="129"/>
    </location>
</feature>
<evidence type="ECO:0000256" key="3">
    <source>
        <dbReference type="ARBA" id="ARBA00022475"/>
    </source>
</evidence>
<evidence type="ECO:0000256" key="5">
    <source>
        <dbReference type="ARBA" id="ARBA00022989"/>
    </source>
</evidence>
<evidence type="ECO:0000313" key="10">
    <source>
        <dbReference type="Proteomes" id="UP000638648"/>
    </source>
</evidence>
<reference evidence="9" key="1">
    <citation type="submission" date="2020-10" db="EMBL/GenBank/DDBJ databases">
        <title>Sequencing the genomes of 1000 actinobacteria strains.</title>
        <authorList>
            <person name="Klenk H.-P."/>
        </authorList>
    </citation>
    <scope>NUCLEOTIDE SEQUENCE</scope>
    <source>
        <strain evidence="9">DSM 45354</strain>
    </source>
</reference>
<comment type="subcellular location">
    <subcellularLocation>
        <location evidence="1 7">Cell membrane</location>
        <topology evidence="1 7">Multi-pass membrane protein</topology>
    </subcellularLocation>
</comment>
<dbReference type="AlphaFoldDB" id="A0A927N5V1"/>
<dbReference type="Gene3D" id="1.10.3720.10">
    <property type="entry name" value="MetI-like"/>
    <property type="match status" value="1"/>
</dbReference>
<keyword evidence="9" id="KW-0762">Sugar transport</keyword>
<dbReference type="GO" id="GO:0005886">
    <property type="term" value="C:plasma membrane"/>
    <property type="evidence" value="ECO:0007669"/>
    <property type="project" value="UniProtKB-SubCell"/>
</dbReference>
<dbReference type="InterPro" id="IPR035906">
    <property type="entry name" value="MetI-like_sf"/>
</dbReference>
<feature type="transmembrane region" description="Helical" evidence="7">
    <location>
        <begin position="271"/>
        <end position="295"/>
    </location>
</feature>
<keyword evidence="2 7" id="KW-0813">Transport</keyword>
<comment type="caution">
    <text evidence="9">The sequence shown here is derived from an EMBL/GenBank/DDBJ whole genome shotgun (WGS) entry which is preliminary data.</text>
</comment>
<keyword evidence="3" id="KW-1003">Cell membrane</keyword>
<organism evidence="9 10">
    <name type="scientific">Actinopolymorpha pittospori</name>
    <dbReference type="NCBI Taxonomy" id="648752"/>
    <lineage>
        <taxon>Bacteria</taxon>
        <taxon>Bacillati</taxon>
        <taxon>Actinomycetota</taxon>
        <taxon>Actinomycetes</taxon>
        <taxon>Propionibacteriales</taxon>
        <taxon>Actinopolymorphaceae</taxon>
        <taxon>Actinopolymorpha</taxon>
    </lineage>
</organism>
<evidence type="ECO:0000256" key="6">
    <source>
        <dbReference type="ARBA" id="ARBA00023136"/>
    </source>
</evidence>
<dbReference type="SUPFAM" id="SSF161098">
    <property type="entry name" value="MetI-like"/>
    <property type="match status" value="1"/>
</dbReference>
<dbReference type="InterPro" id="IPR000515">
    <property type="entry name" value="MetI-like"/>
</dbReference>
<name>A0A927N5V1_9ACTN</name>
<dbReference type="PROSITE" id="PS50928">
    <property type="entry name" value="ABC_TM1"/>
    <property type="match status" value="1"/>
</dbReference>
<dbReference type="Pfam" id="PF00528">
    <property type="entry name" value="BPD_transp_1"/>
    <property type="match status" value="1"/>
</dbReference>
<keyword evidence="5 7" id="KW-1133">Transmembrane helix</keyword>
<evidence type="ECO:0000256" key="1">
    <source>
        <dbReference type="ARBA" id="ARBA00004651"/>
    </source>
</evidence>
<proteinExistence type="inferred from homology"/>
<evidence type="ECO:0000256" key="7">
    <source>
        <dbReference type="RuleBase" id="RU363032"/>
    </source>
</evidence>
<dbReference type="PANTHER" id="PTHR32243:SF18">
    <property type="entry name" value="INNER MEMBRANE ABC TRANSPORTER PERMEASE PROTEIN YCJP"/>
    <property type="match status" value="1"/>
</dbReference>
<accession>A0A927N5V1</accession>
<dbReference type="Proteomes" id="UP000638648">
    <property type="component" value="Unassembled WGS sequence"/>
</dbReference>
<comment type="similarity">
    <text evidence="7">Belongs to the binding-protein-dependent transport system permease family.</text>
</comment>
<evidence type="ECO:0000313" key="9">
    <source>
        <dbReference type="EMBL" id="MBE1612232.1"/>
    </source>
</evidence>
<dbReference type="CDD" id="cd06261">
    <property type="entry name" value="TM_PBP2"/>
    <property type="match status" value="1"/>
</dbReference>
<feature type="domain" description="ABC transmembrane type-1" evidence="8">
    <location>
        <begin position="103"/>
        <end position="296"/>
    </location>
</feature>